<keyword evidence="8" id="KW-1185">Reference proteome</keyword>
<keyword evidence="2" id="KW-0677">Repeat</keyword>
<reference evidence="8" key="3">
    <citation type="submission" date="2018-12" db="EMBL/GenBank/DDBJ databases">
        <title>G10K-VGP greater horseshoe bat female genome, primary haplotype.</title>
        <authorList>
            <person name="Teeling E."/>
            <person name="Myers G."/>
            <person name="Vernes S."/>
            <person name="Pippel M."/>
            <person name="Winkler S."/>
            <person name="Fedrigo O."/>
            <person name="Rhie A."/>
            <person name="Koren S."/>
            <person name="Phillippy A."/>
            <person name="Lewin H."/>
            <person name="Damas J."/>
            <person name="Howe K."/>
            <person name="Mountcastle J."/>
            <person name="Jarvis E.D."/>
        </authorList>
    </citation>
    <scope>NUCLEOTIDE SEQUENCE [LARGE SCALE GENOMIC DNA]</scope>
</reference>
<dbReference type="InterPro" id="IPR055297">
    <property type="entry name" value="NEBU/NEBL"/>
</dbReference>
<keyword evidence="3" id="KW-0009">Actin-binding</keyword>
<reference evidence="7" key="5">
    <citation type="submission" date="2025-09" db="UniProtKB">
        <authorList>
            <consortium name="Ensembl"/>
        </authorList>
    </citation>
    <scope>IDENTIFICATION</scope>
</reference>
<feature type="region of interest" description="Disordered" evidence="5">
    <location>
        <begin position="6452"/>
        <end position="6481"/>
    </location>
</feature>
<feature type="region of interest" description="Disordered" evidence="5">
    <location>
        <begin position="6501"/>
        <end position="6526"/>
    </location>
</feature>
<dbReference type="PANTHER" id="PTHR11039:SF37">
    <property type="entry name" value="NEBULIN"/>
    <property type="match status" value="1"/>
</dbReference>
<dbReference type="PROSITE" id="PS50002">
    <property type="entry name" value="SH3"/>
    <property type="match status" value="1"/>
</dbReference>
<dbReference type="Pfam" id="PF00880">
    <property type="entry name" value="Nebulin"/>
    <property type="match status" value="98"/>
</dbReference>
<feature type="region of interest" description="Disordered" evidence="5">
    <location>
        <begin position="36"/>
        <end position="62"/>
    </location>
</feature>
<protein>
    <submittedName>
        <fullName evidence="7">Nebulin</fullName>
    </submittedName>
</protein>
<dbReference type="Proteomes" id="UP000472240">
    <property type="component" value="Chromosome 8"/>
</dbReference>
<name>A0A671E6E6_RHIFE</name>
<evidence type="ECO:0000256" key="1">
    <source>
        <dbReference type="ARBA" id="ARBA00022443"/>
    </source>
</evidence>
<accession>A0A671E6E6</accession>
<dbReference type="SMART" id="SM00326">
    <property type="entry name" value="SH3"/>
    <property type="match status" value="1"/>
</dbReference>
<dbReference type="CDD" id="cd11933">
    <property type="entry name" value="SH3_Nebulin_C"/>
    <property type="match status" value="1"/>
</dbReference>
<dbReference type="GeneTree" id="ENSGT00940000154533"/>
<dbReference type="GO" id="GO:0051015">
    <property type="term" value="F:actin filament binding"/>
    <property type="evidence" value="ECO:0007669"/>
    <property type="project" value="InterPro"/>
</dbReference>
<reference evidence="7 8" key="1">
    <citation type="journal article" date="2015" name="Annu Rev Anim Biosci">
        <title>The Genome 10K Project: a way forward.</title>
        <authorList>
            <person name="Koepfli K.P."/>
            <person name="Paten B."/>
            <person name="O'Brien S.J."/>
            <person name="Koepfli K.P."/>
            <person name="Paten B."/>
            <person name="Antunes A."/>
            <person name="Belov K."/>
            <person name="Bustamante C."/>
            <person name="Castoe T.A."/>
            <person name="Clawson H."/>
            <person name="Crawford A.J."/>
            <person name="Diekhans M."/>
            <person name="Distel D."/>
            <person name="Durbin R."/>
            <person name="Earl D."/>
            <person name="Fujita M.K."/>
            <person name="Gamble T."/>
            <person name="Georges A."/>
            <person name="Gemmell N."/>
            <person name="Gilbert M.T."/>
            <person name="Graves J.M."/>
            <person name="Green R.E."/>
            <person name="Hickey G."/>
            <person name="Jarvis E.D."/>
            <person name="Johnson W."/>
            <person name="Komissarov A."/>
            <person name="Korf I."/>
            <person name="Kuhn R."/>
            <person name="Larkin D.M."/>
            <person name="Lewin H."/>
            <person name="Lopez J.V."/>
            <person name="Ma J."/>
            <person name="Marques-Bonet T."/>
            <person name="Miller W."/>
            <person name="Murphy R."/>
            <person name="Pevzner P."/>
            <person name="Shapiro B."/>
            <person name="Steiner C."/>
            <person name="Tamazian G."/>
            <person name="Venkatesh B."/>
            <person name="Wang J."/>
            <person name="Wayne R."/>
            <person name="Wiley E."/>
            <person name="Yang H."/>
            <person name="Zhang G."/>
            <person name="Haussler D."/>
            <person name="Ryder O."/>
            <person name="O'Brien S.J."/>
        </authorList>
    </citation>
    <scope>NUCLEOTIDE SEQUENCE</scope>
</reference>
<reference evidence="7 8" key="2">
    <citation type="journal article" date="2018" name="Annu Rev Anim Biosci">
        <title>Bat Biology, Genomes, and the Bat1K Project: To Generate Chromosome-Level Genomes for All Living Bat Species.</title>
        <authorList>
            <person name="Teeling E.C."/>
            <person name="Vernes S.C."/>
            <person name="Davalos L.M."/>
            <person name="Ray D.A."/>
            <person name="Gilbert M.T.P."/>
            <person name="Myers E."/>
        </authorList>
    </citation>
    <scope>NUCLEOTIDE SEQUENCE</scope>
</reference>
<evidence type="ECO:0000256" key="4">
    <source>
        <dbReference type="PROSITE-ProRule" id="PRU00192"/>
    </source>
</evidence>
<dbReference type="InterPro" id="IPR036028">
    <property type="entry name" value="SH3-like_dom_sf"/>
</dbReference>
<evidence type="ECO:0000313" key="8">
    <source>
        <dbReference type="Proteomes" id="UP000472240"/>
    </source>
</evidence>
<sequence length="6588" mass="762142">MASEITSWSSSFTLITMLNYLSHFQTITEVYETTTRTTSDYDQSKPSKPALAQPESAKPVERKKVIRKKVDSSKFMTPYIAHSQKMQALFSTNKYKENYEKGKGQPSTITADTPELRRIKKVQDQLSEVKYRMDGNVAKTICHVDEKAKDVEHAKKVSQQVSKVLYKQNWEDTKDKYLLPPDAPEFVHAIKNSALFSKKLYTEDWEADKSLFYPYDDSPELRRVAQAQKALSDISYKKGLVEQHTQFTSLPDPPDIEFAKKVTNQLSKQKYKQDYENKIKGKWSETPCFEIATARMNADNISSRKYQQDFENMKDQIYFMQTDTPQYKVNKQAGLAASTIKYREDYEKNKAKADYNVLPASENPLLRRLMAAGNTLSDKLYKENYEKTKAKSMNYCETPKFQLDTVLHKFSSDTNYRDSYLKNVLGHYVGTFEDPYYTHCMKVTAQNSDKNYKAEYEEDRGKGFFPQTITQEYETIKKLNQCKDHAYKVHPDKTKFTQVTDSPVQVQAQVNSKQLSDLNYKAKHESEKFKCHIPPDTPAFIQHRVNAYNLSDNIYKYDWEKSKAKKFDIKVDAIPLLAAKANSKNASDVMYKKDYEKNKGKMIGALSVNDDPKMLHSLKTAKLQSDRLYKENYEKTKARSVNYCETPKYQLDTLLKKFSETKYKDSYVQNILGHYIGSFEDPYEVHCMKVSAQNSDKNYKAEYEEDKGKCYFPQTITQEYEAIKKLDQCKDHTYKVPPDKTKFTAVTDSPVQLQAQLNTKQLSDLNYKAKHENEKFKCSIPADAPQFIQHRVNAYNLSDNIYKYDWEKSKAKKFDIKVDAIPLLAAKANSKNASDVMYKKDYEKNKGKMIGALSVNDDPKMLHSLKTAKLQSDREYRKAYEKSKTVYTAPLDMLTVTQAKKSQAIVSDVDYKHLIHTYSYPPDSINVDLAKKSYALQSDVEYKADYNSWMKGCGWVPFGSLEMEKAKRASDILNEKKYRQHPDTLKFTSIEDAPIIVQSKINQAQRSDIAYKAKGEEMIHKYSLPADLPQFIQAKVNAYNISENMYKADLKDLSKKGYDLRTDAIPIKAAKAARHAASDVQYKKDHEKAKGKMVGFQSLQDDPKLVHYMNVAKIQSDREYKKDYEKTKTKYNTPHDMVNVVAAKKAQDIVSNTNYKHLLHHYTYLPDAMDLELSKNMMHIQSNNVYKEDFNNWMKGIGWVPIGSLDVEKVKKAGDALSEKKYRQHPDTLKFTSIVDSPVMVQAKQNTQQASDILYKAKGEDVKHKYTLSPDLPQFLQAKCNAYNISDVCYKRDWHDLIAKGNNVLADAIPITAAKASRNIASDYKYKESYEKSKGKHVGFRSLQDDPKLVHYMNVAKLQSDREYKKNYEKTKTSYHTPGDMVSITAARMAQDVATSINYKQPTHHYTYLPDAMSVQHTKNANQIQSDNVYKDEYNTFLKGIGWIPIGSLEVEKAKKAGDALSERKYRQHPDTIKFTSVPDSMGMVLAQQNTKQLSDLNYKVEGEKLKHKYTIDPELPQFIQAKVNALNMSDAYYKADWKKTLAKGYDLRTDAIPIVAAKSSRNIASDFKYKQAYEKAKGKQIGFLSLQDDPKLVHYMNVAKIQSDREYKKGYEASKTKYHTPLDMFSVTAAKKSQEVATNMNYKQPFHSYTLLPDALSMEHSRNAMQIQSDNLYRADFTSWMKGIGWVPIESLEVEKAKKAGEILSEKKYRQHPEKLKFTYSMDTMEQALNKSNKLNMDKRRYTEKWNKDKTTVHVMPDTPDILLSKKLYKAGWEEEKKKGYDLRPDAIAIKAAKASRDIASDFKYKQAYEKNKGKHIGFRSLEDDPKLVHFMQVAKMQSDREYKKGYEKSKTSFHTPVDMFSVVAAKKSQEVATNTNYRNVIHTYNMLPDAMSFELAKNMMQIQSDNQYKADYADFIKGVGWLSVGSLEAEKNKKAMEIISEKKYRQHPDTLKYSTLMDSMNMVLAQNNAKIMNEHLYKKAWEADKTKVHMMPDIPQIVLAKTNAINMSDKLYKLSLEESKKKGYDLRTDAIPIKAAKASRDIASDYKYKYNYEKDKGKMVGFRSLEDDPKLVHSMKVAKMQSDREYKKNYEKTKTSYHTPANMLSVTAAKDAQANITNTNYKHLIHKYILLPDAMNIQLSKTMNQIQSDNEYKQDYNEWYKGLGWSPAGSLEVEKAKKATEYASDQKYRQHPSNFRFKKLTDSMDMVLAKQNAQTMNKQLYTIDWNKDKTKIHVMPDTPDILQAKQNQTLYSQKFYKLGWEEALKKGYDLPVDAISVQLAKASRDIVSDFKYKQGYRKQLGHHIGFRSLQDDPKLVLSMNVAKMQSEREYKKDFEKWKTKYSSPVDMLGVVLAKKCQALVSDVDYKNYLHEWTCLPDQNDVIQAKKVYELQSENLYKSDLEWLRGIGWSPLGSLEAEKNKRASEIISEKKYRQPADKNKFTSIPDAMDVVLAKTNAKNRSDRLYREAWDKDKTQVHIMPDTPDIILAKTNLINTSDKVYRMGYEELKKKGYDLPLDAITIKAAKASREIASEYKYKEGYRKQLGHHIGARDIKDDPKMTWSMHVAKIQSDREYKKDFEKWKTKYNSPVDMLAVVLAKKCQSLVSDVDYKNYLHQWTCLPDQNDVIHARQAYELQSDNLYKADLQWLKGIGWLPTGSLEAEKNKKAMQILSDHVYRQQPDQFKFSSLMDSIPMVLAKNNAITMNHVRFQNSENQDKTQIHIMPDTPEITLARMNKINYSESLYKLANEEAKKKGYDLRSDAIPIVAAKASRDIASDYKYKDGYRKQLGHHIGARDIKDDPKMMWSMHVAKIQSDREYKKDFEKWKTKYNSPVDMLGVVLAKKCQSLVSDVDYKNYLHQWTCLPDQNDVIHARQAYELQSDNIYKADLQWMKGIGWAPMGSLDVVKCKRAAEILSDNLYRQHPDKLKFTSVTDSLEQVLAKNNAITMNKRLYTEAWDKDKTKIHIMPDTPEIVLARQNKLNYSETMYKLANEEAKKKGYDLRIDAIPIVAAKASRDIISDYKYKDGYRKQLGHHIGARDIKDDPKMTWSMHVAKIQSDREYKKDFEKSKTKYNSPVDMLAVVLAKKCQSLVSDVDYKNYLHQWTCLPDQNDVIHARQAYELQSDNIYKSDLQWMKGIGWVPIGSLDVVKCKRAAEILSDNLYRQHPDTLKFTSVTDSLEQVLAKNNAITMNKRLYTEAWDKDKTQIHIMPDTPEIMLARQNKINYSESLYRQAMEEAKKEGYDLRSDAIPIVAAKASRDIASDYKYKEAYRKQLGHHIGARAIHDDPKMMWSLHIAKVQSDREYKKEFEKYKTRYSSPVDMLGIVLAKKCQALVSDVDYKHLLHEWTCLPDQNDVIHARQAYDLQSDNLYKADLEWMKGIGWVPIGSLEVVKAKRATEILSDTIYRQRPDALKFTSITDTPEQVLAKSNAINMNKRLYTEAWDKDKKTIHVMPDTPEIMLAKLNRINYSDKLYKLALEESKKEGYDLRLDAIPIQAAKASRDIASDYKYKEGYRKQLGHHIGARDIKDDPKMMWSMHVAKIQSDREYKKDFEKSKTKYSSPVDMLGVVLAKKCQILVSDIDYKHPLHEWTCLPDQNDVIQARKAYDLQSDAIYKADLEWLRGVGWVPIGSVEVEKVKRAGEILSDRKYRQPADQLKFTCITDTPEIVLAKSNALTMSKHLYTEAWDADKTSIHVMPDTPEIMLAKSNSVNISQKLYTKGWDESKMKDYDLRADAISIKSAKASRDIASDYKYKEAYEKQKGHHVGAQSVEDDPKIMCAIHAGKIQSEREYKKDFQKWKTKFSSPVDMLGILLAKKCQTLVSDIDYRNYLHHWTCLPDQNDVIQAKKAYELQSDAIYKSDLEWMRGIGWMPDGSPEVLRVKNAQEILRDSVYRTPVVNLKYTSIVDTPEVVLAKSNAENISIPKYREVWDKDKTSIHISNALNVSNKIYREDWDEMKMSCDIRWMPSPIQAAKASREIASDVKAEGTLCGYLTATDDNRIRWALIAGKIQNEREYRLQWAKWKTKFQSPVDMLSVLHSKNSQTLVSDIDIALFTPVDMVADFILTFSTGYLQVDLEWLRGIGWMPNDSVSVNHAKYATDIFIDYVTAKQSGEILNDIKYRKNWNDTKSKYTLTETPLLHTAQEAARILDQVWKQKATGYILPPDAVPFVHAHHSGDVQSELKYKAEHVKQKGHYVGVPTMRDDPKLVWFEHAGQIQNDRLYKEDYHKTKAKINIPGDMMSVLAAKQGQDLVSDIDYRNILHQWTCHPDQNDVIQAKKAYDLQSDNVYKADLEWLRGIGWIPLDSVDHVRVTRNQELVNQVKYKKAALDNYPNFTSVEDTPEIVLAKFNSVNQSDIKYKETFNKLLKGKYTFSPDTPYITHAKDMEKLYSTILYKGAWEGTKAYGYTLDERYVPIVGAKHADFVNSELKYKETYEKQKGHYLAGKEISEFPSVVHCLDFQKMSSALNYRKHYEDTKANIHIPNDMMNHVLAKRCQYILSDLEYRHYFHQWTPLLEEPNVIRARNAQEILSDNVYKDDLNWLKGIGCYVWDTPQILQAKKSYELQSQLQYTAAAKENLPNYNLVTDTPVHVTALQSYINASEVQYTTVLETVDYDRTKSLKDLYSSNLYKEAWDKVKATSYILPSNAMSLKHAQNQKHLASNIKYREEYEKFKALYTLPKSVEDDPNTARCLRVGKFNIDRLYKSVYEQNKTKIHLVPDMVEMVTAKDSQKKVSEIDYRIHLHEWICHPDLQVNSHVRKVTDQISDIVYKDDLTWLKGIGCYVWDTPEILHAKHAYDLRNDIKYKAHVRQTRNNYKLVTDTPVYVQAVQSGKQLSDVVYHHDYVHSIRGKVAPTTKTVDLDRALHANKLQSENLYRGAGRRSLATGYRLPVDTPHFKHSKDTQYMSSYFKYKEVYEHIKANGYTLGPNDVPFVNVRRINSVTNERLYRQLYHKLKDKIHTTPDTPEIRQVKKTQEAVSELIYKSDFFKMQGHMISLPYTPQVIHCRYVGDITSDIKYKEDLQILKGLGCFLYDTPDMVRSRFLRKLWSNYLYTDNARKMRDKYKVVLDTPEYRKVQELKTHLSELVYRAAGKKQKSIFTPVPDTPDLLRAKHGQKLQSQYLYVELATKERPHHHAGNQTTALKHAKDVKDLVSENKYKVQYEKMKDKYTPIPDTPILIRAKKAYWNASDLRYKETFEKTKGKYHTVKDALDIVYHRKVTDDISKVKYKENYMSQLGIWRSIPDDPEHFHHRAVTDAVSDVKYKEDLTWLKGIGCYAYDTPDFTLAEQNKTLYSKYKYKEVFERMKSNFKYEADCPINRHFKYATQLMNEKKYRADYEQRKDKYHLVVDEPRHLLAKTAGDQISQIQYRKKYEKSKDKFTSIVDTPEHLRTTKVNKQISDILYKLEYNKAKPRGYTTIHDTPMLLHVRKVRDEVSDLKYKEVYQRNKSNCTIKPDAVHIKAAKDAYKVNTNLDYKKLYEANKAHWKWTPDRPDFIQAAKSSLQQSDFEYKLDREFLKGCKLSVTDDKDMVLALRNSLIESDLKYKEKHVKERGSCHAVPDTPQILLAKAVSHLVSENKYKDHVKKHLAQGSYTTLPETRDTIHVKEVTKHVSDTNYKKKFVKEKGKSNYSIMLEPPEVKHAMEVAKKQSDVAYKKEAKENLHYTTVADRPDIKKATQAAKQASEVEYRAKHRKEGSHGLSMLGRPDIEMAKKAARLSSQVKYRENFDKEKGKTPKYNPKDSQLYKVMKDANNLASEVKYKADLKKLHKPVTDMKESLIMNHVLNTSQLASSYQYKKNYEKSKGHYHTIPDNLEQLHLKEATELQSIVKYKEKYEKERGKPMLDFETPTYITAKESQQMQSEKEYKKEYEESIKGRNLTGLEVTPALLHVKYATKIASEKEYRKDLEESIRGKGLSEMEDTPDMLRAKNATQILNEKEYKKDLELEVKGRGLNAMANETPDFLRARNATDIASQIKYKQSAEMEKANFTSVVDTPEIIHAQQVKNLSSQKKYKEDAEKSMSYYETVLDTPEMQRVRENQKNFSLLQYQCDLKNSKGKITVVQDTPEILRVKENQKNFSSVLYKEDLSPGTAIGKTPEMMRVKQTQDHISSVKYKEAIGQGTPIPDLPEVKRVKETQKHISSVMYKENLGTGIPTTVTPEIERVKRNQENFSSVLYKENLGKGTPTPITPEMERVKRNQENFSSVLYKENLGTGTPISITPEMQRRVKHNQENISSVLYKENVGKATPTPVTPEMQRVKRNQENISSVLYKENLGKATPTPLTPEMERVKRNQENFSSVLYKENMRKATPTPVTPEMERAKRNQENISSVLYSDSFRKQIQGRAAYVLDTPEMRRVRETQRNISSVKYHEDFEKHKGCFTPVVTDPITERVKKNTQDFSDINYRGIQRKVVEMEQKRNDQDQEIITGLRVWRTNPGSVFDYDPAEDNIQSRSLHMINAQAQRRSREQSRSASGLSVNGGEEKSEHLSSYSDGGVFFSATSAAYKHAKTTELPQQRSSSVATQQTTVSSIPSHPSTAGKIFRAMYDYMAADADEVSFKDGDAIVNVQAIDEGWMYGTVQRTGRTGMLPANYVEAL</sequence>
<dbReference type="InterPro" id="IPR000900">
    <property type="entry name" value="Nebulin_repeat"/>
</dbReference>
<dbReference type="PRINTS" id="PR00510">
    <property type="entry name" value="NEBULIN"/>
</dbReference>
<dbReference type="PROSITE" id="PS51216">
    <property type="entry name" value="NEBULIN"/>
    <property type="match status" value="123"/>
</dbReference>
<reference evidence="7" key="4">
    <citation type="submission" date="2025-08" db="UniProtKB">
        <authorList>
            <consortium name="Ensembl"/>
        </authorList>
    </citation>
    <scope>IDENTIFICATION</scope>
</reference>
<evidence type="ECO:0000256" key="5">
    <source>
        <dbReference type="SAM" id="MobiDB-lite"/>
    </source>
</evidence>
<keyword evidence="1 4" id="KW-0728">SH3 domain</keyword>
<organism evidence="7 8">
    <name type="scientific">Rhinolophus ferrumequinum</name>
    <name type="common">Greater horseshoe bat</name>
    <dbReference type="NCBI Taxonomy" id="59479"/>
    <lineage>
        <taxon>Eukaryota</taxon>
        <taxon>Metazoa</taxon>
        <taxon>Chordata</taxon>
        <taxon>Craniata</taxon>
        <taxon>Vertebrata</taxon>
        <taxon>Euteleostomi</taxon>
        <taxon>Mammalia</taxon>
        <taxon>Eutheria</taxon>
        <taxon>Laurasiatheria</taxon>
        <taxon>Chiroptera</taxon>
        <taxon>Yinpterochiroptera</taxon>
        <taxon>Rhinolophoidea</taxon>
        <taxon>Rhinolophidae</taxon>
        <taxon>Rhinolophinae</taxon>
        <taxon>Rhinolophus</taxon>
    </lineage>
</organism>
<proteinExistence type="predicted"/>
<dbReference type="InterPro" id="IPR013998">
    <property type="entry name" value="Nebulin-like"/>
</dbReference>
<dbReference type="SUPFAM" id="SSF50044">
    <property type="entry name" value="SH3-domain"/>
    <property type="match status" value="1"/>
</dbReference>
<dbReference type="SMART" id="SM00227">
    <property type="entry name" value="NEBU"/>
    <property type="match status" value="174"/>
</dbReference>
<dbReference type="PANTHER" id="PTHR11039">
    <property type="entry name" value="NEBULIN"/>
    <property type="match status" value="1"/>
</dbReference>
<dbReference type="GO" id="GO:0071691">
    <property type="term" value="P:cardiac muscle thin filament assembly"/>
    <property type="evidence" value="ECO:0007669"/>
    <property type="project" value="TreeGrafter"/>
</dbReference>
<dbReference type="Ensembl" id="ENSRFET00010007936.1">
    <property type="protein sequence ID" value="ENSRFEP00010007253.1"/>
    <property type="gene ID" value="ENSRFEG00010003197.1"/>
</dbReference>
<evidence type="ECO:0000256" key="2">
    <source>
        <dbReference type="ARBA" id="ARBA00022737"/>
    </source>
</evidence>
<dbReference type="InterPro" id="IPR035629">
    <property type="entry name" value="Nebulin_SH3"/>
</dbReference>
<feature type="domain" description="SH3" evidence="6">
    <location>
        <begin position="6529"/>
        <end position="6588"/>
    </location>
</feature>
<dbReference type="FunFam" id="2.30.30.40:FF:000007">
    <property type="entry name" value="nebulin isoform X1"/>
    <property type="match status" value="1"/>
</dbReference>
<gene>
    <name evidence="7" type="primary">NEB</name>
</gene>
<evidence type="ECO:0000256" key="3">
    <source>
        <dbReference type="ARBA" id="ARBA00023203"/>
    </source>
</evidence>
<dbReference type="Pfam" id="PF14604">
    <property type="entry name" value="SH3_9"/>
    <property type="match status" value="1"/>
</dbReference>
<evidence type="ECO:0000313" key="7">
    <source>
        <dbReference type="Ensembl" id="ENSRFEP00010007253.1"/>
    </source>
</evidence>
<evidence type="ECO:0000259" key="6">
    <source>
        <dbReference type="PROSITE" id="PS50002"/>
    </source>
</evidence>
<feature type="compositionally biased region" description="Low complexity" evidence="5">
    <location>
        <begin position="6507"/>
        <end position="6522"/>
    </location>
</feature>
<dbReference type="InterPro" id="IPR001452">
    <property type="entry name" value="SH3_domain"/>
</dbReference>
<dbReference type="GO" id="GO:0030018">
    <property type="term" value="C:Z disc"/>
    <property type="evidence" value="ECO:0007669"/>
    <property type="project" value="InterPro"/>
</dbReference>
<dbReference type="Gene3D" id="2.30.30.40">
    <property type="entry name" value="SH3 Domains"/>
    <property type="match status" value="1"/>
</dbReference>